<dbReference type="Proteomes" id="UP000198614">
    <property type="component" value="Unassembled WGS sequence"/>
</dbReference>
<dbReference type="Pfam" id="PF21891">
    <property type="entry name" value="DUF6917"/>
    <property type="match status" value="1"/>
</dbReference>
<accession>A0A1G7MF14</accession>
<feature type="domain" description="DUF6917" evidence="1">
    <location>
        <begin position="7"/>
        <end position="132"/>
    </location>
</feature>
<evidence type="ECO:0000313" key="3">
    <source>
        <dbReference type="Proteomes" id="UP000198614"/>
    </source>
</evidence>
<sequence>MNPAEDGAKRVVHGPLVKVLTHRLDRRGMSLEPYASRCVRRGEVHELVTTDHTDTSAGARVDRVGFLGFVELACAGVLDRGDTVLAGGLPIGTVLGFDACHFPNHYNILIRAPRPVTGLELSLSPETEIRFECASRRARGPGVEDLSVLLR</sequence>
<reference evidence="2 3" key="1">
    <citation type="submission" date="2016-10" db="EMBL/GenBank/DDBJ databases">
        <authorList>
            <person name="de Groot N.N."/>
        </authorList>
    </citation>
    <scope>NUCLEOTIDE SEQUENCE [LARGE SCALE GENOMIC DNA]</scope>
    <source>
        <strain evidence="2 3">CGMCC 4.1859</strain>
    </source>
</reference>
<evidence type="ECO:0000259" key="1">
    <source>
        <dbReference type="Pfam" id="PF21891"/>
    </source>
</evidence>
<evidence type="ECO:0000313" key="2">
    <source>
        <dbReference type="EMBL" id="SDF59719.1"/>
    </source>
</evidence>
<proteinExistence type="predicted"/>
<name>A0A1G7MF14_9ACTN</name>
<organism evidence="2 3">
    <name type="scientific">Streptomyces griseoaurantiacus</name>
    <dbReference type="NCBI Taxonomy" id="68213"/>
    <lineage>
        <taxon>Bacteria</taxon>
        <taxon>Bacillati</taxon>
        <taxon>Actinomycetota</taxon>
        <taxon>Actinomycetes</taxon>
        <taxon>Kitasatosporales</taxon>
        <taxon>Streptomycetaceae</taxon>
        <taxon>Streptomyces</taxon>
        <taxon>Streptomyces aurantiacus group</taxon>
    </lineage>
</organism>
<dbReference type="AlphaFoldDB" id="A0A1G7MF14"/>
<gene>
    <name evidence="2" type="ORF">SAMN05216260_109148</name>
</gene>
<dbReference type="EMBL" id="FNAX01000009">
    <property type="protein sequence ID" value="SDF59719.1"/>
    <property type="molecule type" value="Genomic_DNA"/>
</dbReference>
<protein>
    <recommendedName>
        <fullName evidence="1">DUF6917 domain-containing protein</fullName>
    </recommendedName>
</protein>
<dbReference type="InterPro" id="IPR054210">
    <property type="entry name" value="DUF6917"/>
</dbReference>
<dbReference type="OrthoDB" id="4557435at2"/>